<dbReference type="KEGG" id="tpx:Turpa_0734"/>
<organism evidence="1 2">
    <name type="scientific">Turneriella parva (strain ATCC BAA-1111 / DSM 21527 / NCTC 11395 / H)</name>
    <name type="common">Leptospira parva</name>
    <dbReference type="NCBI Taxonomy" id="869212"/>
    <lineage>
        <taxon>Bacteria</taxon>
        <taxon>Pseudomonadati</taxon>
        <taxon>Spirochaetota</taxon>
        <taxon>Spirochaetia</taxon>
        <taxon>Leptospirales</taxon>
        <taxon>Leptospiraceae</taxon>
        <taxon>Turneriella</taxon>
    </lineage>
</organism>
<gene>
    <name evidence="1" type="ordered locus">Turpa_0734</name>
</gene>
<proteinExistence type="predicted"/>
<evidence type="ECO:0000313" key="1">
    <source>
        <dbReference type="EMBL" id="AFM11385.1"/>
    </source>
</evidence>
<sequence>MKSVSLTFLGLCTIACYTSLLAKNTPKAASDARLFSADNAHFDLFFDRRNIFSLDARLGFLSSSLRDREDELIRESNLTLDFGDGRVEQFQGVRLDQAFAFNYERAVSRFFGFRATYQYGVLRHGMSIGGYGDSYARESALKTMMETHTVLIGTNFRFPIERIHGFYLEFPLQIGPTSGRYRPLVSYTNARDEYSFNLANRENENTLRTFLGFQMRMGVQFAWYSAFASVFAVTGLHYSYAYNQVEAGYKGSASDRIFKRFEMSIGAGVFL</sequence>
<evidence type="ECO:0008006" key="3">
    <source>
        <dbReference type="Google" id="ProtNLM"/>
    </source>
</evidence>
<dbReference type="STRING" id="869212.Turpa_0734"/>
<dbReference type="EMBL" id="CP002959">
    <property type="protein sequence ID" value="AFM11385.1"/>
    <property type="molecule type" value="Genomic_DNA"/>
</dbReference>
<accession>I4B278</accession>
<dbReference type="HOGENOM" id="CLU_1026509_0_0_12"/>
<name>I4B278_TURPD</name>
<dbReference type="Proteomes" id="UP000006048">
    <property type="component" value="Chromosome"/>
</dbReference>
<keyword evidence="2" id="KW-1185">Reference proteome</keyword>
<dbReference type="AlphaFoldDB" id="I4B278"/>
<reference evidence="1 2" key="1">
    <citation type="submission" date="2012-06" db="EMBL/GenBank/DDBJ databases">
        <title>The complete chromosome of genome of Turneriella parva DSM 21527.</title>
        <authorList>
            <consortium name="US DOE Joint Genome Institute (JGI-PGF)"/>
            <person name="Lucas S."/>
            <person name="Han J."/>
            <person name="Lapidus A."/>
            <person name="Bruce D."/>
            <person name="Goodwin L."/>
            <person name="Pitluck S."/>
            <person name="Peters L."/>
            <person name="Kyrpides N."/>
            <person name="Mavromatis K."/>
            <person name="Ivanova N."/>
            <person name="Mikhailova N."/>
            <person name="Chertkov O."/>
            <person name="Detter J.C."/>
            <person name="Tapia R."/>
            <person name="Han C."/>
            <person name="Land M."/>
            <person name="Hauser L."/>
            <person name="Markowitz V."/>
            <person name="Cheng J.-F."/>
            <person name="Hugenholtz P."/>
            <person name="Woyke T."/>
            <person name="Wu D."/>
            <person name="Gronow S."/>
            <person name="Wellnitz S."/>
            <person name="Brambilla E."/>
            <person name="Klenk H.-P."/>
            <person name="Eisen J.A."/>
        </authorList>
    </citation>
    <scope>NUCLEOTIDE SEQUENCE [LARGE SCALE GENOMIC DNA]</scope>
    <source>
        <strain evidence="2">ATCC BAA-1111 / DSM 21527 / NCTC 11395 / H</strain>
    </source>
</reference>
<protein>
    <recommendedName>
        <fullName evidence="3">Outer membrane protein beta-barrel domain-containing protein</fullName>
    </recommendedName>
</protein>
<dbReference type="RefSeq" id="WP_014801903.1">
    <property type="nucleotide sequence ID" value="NC_018020.1"/>
</dbReference>
<evidence type="ECO:0000313" key="2">
    <source>
        <dbReference type="Proteomes" id="UP000006048"/>
    </source>
</evidence>